<keyword evidence="1" id="KW-0812">Transmembrane</keyword>
<sequence>MERVGGADAVLTFTGLAAVTLTSGVSAYRAAAARDVGSAAFVGASYTTLLLLFRTLRAYERLPAPPAGAGAADDVDDGGRVDNGRRRRLKREVWALCTLLTVMFAWKVAAAMPSWPVAAVVWAMAVVTAVGGFLALFRHP</sequence>
<dbReference type="InterPro" id="IPR045501">
    <property type="entry name" value="DUF6490"/>
</dbReference>
<keyword evidence="1" id="KW-1133">Transmembrane helix</keyword>
<keyword evidence="1" id="KW-0472">Membrane</keyword>
<organism evidence="2 3">
    <name type="scientific">Sorghum bicolor</name>
    <name type="common">Sorghum</name>
    <name type="synonym">Sorghum vulgare</name>
    <dbReference type="NCBI Taxonomy" id="4558"/>
    <lineage>
        <taxon>Eukaryota</taxon>
        <taxon>Viridiplantae</taxon>
        <taxon>Streptophyta</taxon>
        <taxon>Embryophyta</taxon>
        <taxon>Tracheophyta</taxon>
        <taxon>Spermatophyta</taxon>
        <taxon>Magnoliopsida</taxon>
        <taxon>Liliopsida</taxon>
        <taxon>Poales</taxon>
        <taxon>Poaceae</taxon>
        <taxon>PACMAD clade</taxon>
        <taxon>Panicoideae</taxon>
        <taxon>Andropogonodae</taxon>
        <taxon>Andropogoneae</taxon>
        <taxon>Sorghinae</taxon>
        <taxon>Sorghum</taxon>
    </lineage>
</organism>
<dbReference type="OMA" id="EVWALCT"/>
<dbReference type="PANTHER" id="PTHR46610">
    <property type="entry name" value="OS05G0181300 PROTEIN"/>
    <property type="match status" value="1"/>
</dbReference>
<dbReference type="Gramene" id="KXG20608">
    <property type="protein sequence ID" value="KXG20608"/>
    <property type="gene ID" value="SORBI_3010G226400"/>
</dbReference>
<feature type="transmembrane region" description="Helical" evidence="1">
    <location>
        <begin position="37"/>
        <end position="53"/>
    </location>
</feature>
<dbReference type="PANTHER" id="PTHR46610:SF21">
    <property type="match status" value="1"/>
</dbReference>
<dbReference type="EMBL" id="CM000769">
    <property type="protein sequence ID" value="KXG20608.1"/>
    <property type="molecule type" value="Genomic_DNA"/>
</dbReference>
<protein>
    <submittedName>
        <fullName evidence="2">Uncharacterized protein</fullName>
    </submittedName>
</protein>
<proteinExistence type="predicted"/>
<dbReference type="EMBL" id="CM000769">
    <property type="protein sequence ID" value="KXG20609.1"/>
    <property type="molecule type" value="Genomic_DNA"/>
</dbReference>
<dbReference type="InParanoid" id="A0A194YKV0"/>
<dbReference type="AlphaFoldDB" id="A0A194YKV0"/>
<evidence type="ECO:0000256" key="1">
    <source>
        <dbReference type="SAM" id="Phobius"/>
    </source>
</evidence>
<reference evidence="3" key="3">
    <citation type="journal article" date="2018" name="Plant J.">
        <title>The Sorghum bicolor reference genome: improved assembly, gene annotations, a transcriptome atlas, and signatures of genome organization.</title>
        <authorList>
            <person name="McCormick R.F."/>
            <person name="Truong S.K."/>
            <person name="Sreedasyam A."/>
            <person name="Jenkins J."/>
            <person name="Shu S."/>
            <person name="Sims D."/>
            <person name="Kennedy M."/>
            <person name="Amirebrahimi M."/>
            <person name="Weers B.D."/>
            <person name="McKinley B."/>
            <person name="Mattison A."/>
            <person name="Morishige D.T."/>
            <person name="Grimwood J."/>
            <person name="Schmutz J."/>
            <person name="Mullet J.E."/>
        </authorList>
    </citation>
    <scope>NUCLEOTIDE SEQUENCE [LARGE SCALE GENOMIC DNA]</scope>
    <source>
        <strain evidence="3">cv. BTx623</strain>
    </source>
</reference>
<reference evidence="2 3" key="1">
    <citation type="journal article" date="2009" name="Nature">
        <title>The Sorghum bicolor genome and the diversification of grasses.</title>
        <authorList>
            <person name="Paterson A.H."/>
            <person name="Bowers J.E."/>
            <person name="Bruggmann R."/>
            <person name="Dubchak I."/>
            <person name="Grimwood J."/>
            <person name="Gundlach H."/>
            <person name="Haberer G."/>
            <person name="Hellsten U."/>
            <person name="Mitros T."/>
            <person name="Poliakov A."/>
            <person name="Schmutz J."/>
            <person name="Spannagl M."/>
            <person name="Tang H."/>
            <person name="Wang X."/>
            <person name="Wicker T."/>
            <person name="Bharti A.K."/>
            <person name="Chapman J."/>
            <person name="Feltus F.A."/>
            <person name="Gowik U."/>
            <person name="Grigoriev I.V."/>
            <person name="Lyons E."/>
            <person name="Maher C.A."/>
            <person name="Martis M."/>
            <person name="Narechania A."/>
            <person name="Otillar R.P."/>
            <person name="Penning B.W."/>
            <person name="Salamov A.A."/>
            <person name="Wang Y."/>
            <person name="Zhang L."/>
            <person name="Carpita N.C."/>
            <person name="Freeling M."/>
            <person name="Gingle A.R."/>
            <person name="Hash C.T."/>
            <person name="Keller B."/>
            <person name="Klein P."/>
            <person name="Kresovich S."/>
            <person name="McCann M.C."/>
            <person name="Ming R."/>
            <person name="Peterson D.G."/>
            <person name="Mehboob-ur-Rahman"/>
            <person name="Ware D."/>
            <person name="Westhoff P."/>
            <person name="Mayer K.F."/>
            <person name="Messing J."/>
            <person name="Rokhsar D.S."/>
        </authorList>
    </citation>
    <scope>NUCLEOTIDE SEQUENCE [LARGE SCALE GENOMIC DNA]</scope>
    <source>
        <strain evidence="3">cv. BTx623</strain>
    </source>
</reference>
<keyword evidence="3" id="KW-1185">Reference proteome</keyword>
<name>A0A194YKV0_SORBI</name>
<feature type="transmembrane region" description="Helical" evidence="1">
    <location>
        <begin position="115"/>
        <end position="137"/>
    </location>
</feature>
<dbReference type="eggNOG" id="ENOG502R4BP">
    <property type="taxonomic scope" value="Eukaryota"/>
</dbReference>
<gene>
    <name evidence="2" type="ORF">SORBI_3010G226400</name>
</gene>
<dbReference type="Gramene" id="KXG20609">
    <property type="protein sequence ID" value="KXG20609"/>
    <property type="gene ID" value="SORBI_3010G226400"/>
</dbReference>
<evidence type="ECO:0000313" key="2">
    <source>
        <dbReference type="EMBL" id="KXG20609.1"/>
    </source>
</evidence>
<dbReference type="Proteomes" id="UP000000768">
    <property type="component" value="Chromosome 10"/>
</dbReference>
<feature type="transmembrane region" description="Helical" evidence="1">
    <location>
        <begin position="93"/>
        <end position="109"/>
    </location>
</feature>
<evidence type="ECO:0000313" key="3">
    <source>
        <dbReference type="Proteomes" id="UP000000768"/>
    </source>
</evidence>
<accession>A0A194YKV0</accession>
<dbReference type="Pfam" id="PF20100">
    <property type="entry name" value="DUF6490"/>
    <property type="match status" value="1"/>
</dbReference>
<reference evidence="2" key="2">
    <citation type="submission" date="2017-02" db="EMBL/GenBank/DDBJ databases">
        <title>WGS assembly of Sorghum bicolor.</title>
        <authorList>
            <person name="Paterson A."/>
            <person name="Mullet J."/>
            <person name="Bowers J."/>
            <person name="Bruggmann R."/>
            <person name="Dubchak I."/>
            <person name="Grimwood J."/>
            <person name="Gundlach H."/>
            <person name="Haberer G."/>
            <person name="Hellsten U."/>
            <person name="Mitros T."/>
            <person name="Poliakov A."/>
            <person name="Schmutz J."/>
            <person name="Spannagl M."/>
            <person name="Tang H."/>
            <person name="Wang X."/>
            <person name="Wicker T."/>
            <person name="Bharti A."/>
            <person name="Chapman J."/>
            <person name="Feltus F."/>
            <person name="Gowik U."/>
            <person name="Grigoriev I."/>
            <person name="Lyons E."/>
            <person name="Maher C."/>
            <person name="Martis M."/>
            <person name="Narechania A."/>
            <person name="Otillar R."/>
            <person name="Penning B."/>
            <person name="Salamov A."/>
            <person name="Wang Y."/>
            <person name="Zhang L."/>
            <person name="Carpita N."/>
            <person name="Freeling M."/>
            <person name="Gingle A."/>
            <person name="Hash C."/>
            <person name="Keller B."/>
            <person name="Klein P."/>
            <person name="Kresovich S."/>
            <person name="Mccann M."/>
            <person name="Ming R."/>
            <person name="Peterson D."/>
            <person name="Rahman M."/>
            <person name="Ware D."/>
            <person name="Westhoff P."/>
            <person name="Mayer K."/>
            <person name="Messing J."/>
            <person name="Sims D."/>
            <person name="Jenkins J."/>
            <person name="Shu S."/>
            <person name="Rokhsar D."/>
        </authorList>
    </citation>
    <scope>NUCLEOTIDE SEQUENCE</scope>
</reference>